<dbReference type="EMBL" id="JACZEP010000001">
    <property type="protein sequence ID" value="MBE1203884.1"/>
    <property type="molecule type" value="Genomic_DNA"/>
</dbReference>
<evidence type="ECO:0000313" key="2">
    <source>
        <dbReference type="Proteomes" id="UP000598227"/>
    </source>
</evidence>
<sequence>MSSSANGLAAKPAVPQRLLPTKAIAATRLAQEKHFESLANAHCHDPRQSWHACAAFDAAKMSRAGKSVPKRKLFLVVFLGSGARERSTDDKARRIAAAGS</sequence>
<evidence type="ECO:0000313" key="1">
    <source>
        <dbReference type="EMBL" id="MBE1203884.1"/>
    </source>
</evidence>
<organism evidence="1 2">
    <name type="scientific">Aminobacter carboxidus</name>
    <dbReference type="NCBI Taxonomy" id="376165"/>
    <lineage>
        <taxon>Bacteria</taxon>
        <taxon>Pseudomonadati</taxon>
        <taxon>Pseudomonadota</taxon>
        <taxon>Alphaproteobacteria</taxon>
        <taxon>Hyphomicrobiales</taxon>
        <taxon>Phyllobacteriaceae</taxon>
        <taxon>Aminobacter</taxon>
    </lineage>
</organism>
<proteinExistence type="predicted"/>
<comment type="caution">
    <text evidence="1">The sequence shown here is derived from an EMBL/GenBank/DDBJ whole genome shotgun (WGS) entry which is preliminary data.</text>
</comment>
<gene>
    <name evidence="1" type="ORF">IHE39_06245</name>
</gene>
<keyword evidence="2" id="KW-1185">Reference proteome</keyword>
<reference evidence="1 2" key="1">
    <citation type="submission" date="2020-09" db="EMBL/GenBank/DDBJ databases">
        <title>Draft Genome Sequence of Aminobacter carboxidus type strain DSM 1086, a soil Gram-negative carboxydobacterium.</title>
        <authorList>
            <person name="Turrini P."/>
            <person name="Tescari M."/>
            <person name="Artuso I."/>
            <person name="Lugli G.A."/>
            <person name="Frangipani E."/>
            <person name="Ventura M."/>
            <person name="Visca P."/>
        </authorList>
    </citation>
    <scope>NUCLEOTIDE SEQUENCE [LARGE SCALE GENOMIC DNA]</scope>
    <source>
        <strain evidence="1 2">DSM 1086</strain>
    </source>
</reference>
<dbReference type="Proteomes" id="UP000598227">
    <property type="component" value="Unassembled WGS sequence"/>
</dbReference>
<dbReference type="RefSeq" id="WP_192565843.1">
    <property type="nucleotide sequence ID" value="NZ_JACZEP010000001.1"/>
</dbReference>
<protein>
    <submittedName>
        <fullName evidence="1">Uncharacterized protein</fullName>
    </submittedName>
</protein>
<name>A0ABR9GJT6_9HYPH</name>
<accession>A0ABR9GJT6</accession>